<reference evidence="1 2" key="1">
    <citation type="journal article" date="2018" name="Front. Plant Sci.">
        <title>Red Clover (Trifolium pratense) and Zigzag Clover (T. medium) - A Picture of Genomic Similarities and Differences.</title>
        <authorList>
            <person name="Dluhosova J."/>
            <person name="Istvanek J."/>
            <person name="Nedelnik J."/>
            <person name="Repkova J."/>
        </authorList>
    </citation>
    <scope>NUCLEOTIDE SEQUENCE [LARGE SCALE GENOMIC DNA]</scope>
    <source>
        <strain evidence="2">cv. 10/8</strain>
        <tissue evidence="1">Leaf</tissue>
    </source>
</reference>
<organism evidence="1 2">
    <name type="scientific">Trifolium medium</name>
    <dbReference type="NCBI Taxonomy" id="97028"/>
    <lineage>
        <taxon>Eukaryota</taxon>
        <taxon>Viridiplantae</taxon>
        <taxon>Streptophyta</taxon>
        <taxon>Embryophyta</taxon>
        <taxon>Tracheophyta</taxon>
        <taxon>Spermatophyta</taxon>
        <taxon>Magnoliopsida</taxon>
        <taxon>eudicotyledons</taxon>
        <taxon>Gunneridae</taxon>
        <taxon>Pentapetalae</taxon>
        <taxon>rosids</taxon>
        <taxon>fabids</taxon>
        <taxon>Fabales</taxon>
        <taxon>Fabaceae</taxon>
        <taxon>Papilionoideae</taxon>
        <taxon>50 kb inversion clade</taxon>
        <taxon>NPAAA clade</taxon>
        <taxon>Hologalegina</taxon>
        <taxon>IRL clade</taxon>
        <taxon>Trifolieae</taxon>
        <taxon>Trifolium</taxon>
    </lineage>
</organism>
<proteinExistence type="predicted"/>
<evidence type="ECO:0000313" key="1">
    <source>
        <dbReference type="EMBL" id="MCI94674.1"/>
    </source>
</evidence>
<protein>
    <submittedName>
        <fullName evidence="1">Uncharacterized protein</fullName>
    </submittedName>
</protein>
<evidence type="ECO:0000313" key="2">
    <source>
        <dbReference type="Proteomes" id="UP000265520"/>
    </source>
</evidence>
<dbReference type="Proteomes" id="UP000265520">
    <property type="component" value="Unassembled WGS sequence"/>
</dbReference>
<comment type="caution">
    <text evidence="1">The sequence shown here is derived from an EMBL/GenBank/DDBJ whole genome shotgun (WGS) entry which is preliminary data.</text>
</comment>
<accession>A0A392W1Y0</accession>
<feature type="non-terminal residue" evidence="1">
    <location>
        <position position="48"/>
    </location>
</feature>
<dbReference type="EMBL" id="LXQA011363010">
    <property type="protein sequence ID" value="MCI94674.1"/>
    <property type="molecule type" value="Genomic_DNA"/>
</dbReference>
<sequence length="48" mass="5268">MRLVVLTPDILHMSLVLQQSHSLSLKMPSQVSLPGVLLVVEGNRSLCQ</sequence>
<dbReference type="AlphaFoldDB" id="A0A392W1Y0"/>
<keyword evidence="2" id="KW-1185">Reference proteome</keyword>
<name>A0A392W1Y0_9FABA</name>